<protein>
    <submittedName>
        <fullName evidence="2">Insulin protein enhancer protein ISL-2</fullName>
    </submittedName>
</protein>
<accession>A0A4D9E493</accession>
<keyword evidence="3" id="KW-1185">Reference proteome</keyword>
<evidence type="ECO:0000313" key="2">
    <source>
        <dbReference type="EMBL" id="TFK01790.1"/>
    </source>
</evidence>
<comment type="caution">
    <text evidence="2">The sequence shown here is derived from an EMBL/GenBank/DDBJ whole genome shotgun (WGS) entry which is preliminary data.</text>
</comment>
<feature type="region of interest" description="Disordered" evidence="1">
    <location>
        <begin position="1"/>
        <end position="74"/>
    </location>
</feature>
<dbReference type="Proteomes" id="UP000297703">
    <property type="component" value="Unassembled WGS sequence"/>
</dbReference>
<evidence type="ECO:0000313" key="3">
    <source>
        <dbReference type="Proteomes" id="UP000297703"/>
    </source>
</evidence>
<reference evidence="2 3" key="1">
    <citation type="submission" date="2019-04" db="EMBL/GenBank/DDBJ databases">
        <title>Draft genome of the big-headed turtle Platysternon megacephalum.</title>
        <authorList>
            <person name="Gong S."/>
        </authorList>
    </citation>
    <scope>NUCLEOTIDE SEQUENCE [LARGE SCALE GENOMIC DNA]</scope>
    <source>
        <strain evidence="2">DO16091913</strain>
        <tissue evidence="2">Muscle</tissue>
    </source>
</reference>
<evidence type="ECO:0000256" key="1">
    <source>
        <dbReference type="SAM" id="MobiDB-lite"/>
    </source>
</evidence>
<dbReference type="AlphaFoldDB" id="A0A4D9E493"/>
<organism evidence="2 3">
    <name type="scientific">Platysternon megacephalum</name>
    <name type="common">big-headed turtle</name>
    <dbReference type="NCBI Taxonomy" id="55544"/>
    <lineage>
        <taxon>Eukaryota</taxon>
        <taxon>Metazoa</taxon>
        <taxon>Chordata</taxon>
        <taxon>Craniata</taxon>
        <taxon>Vertebrata</taxon>
        <taxon>Euteleostomi</taxon>
        <taxon>Archelosauria</taxon>
        <taxon>Testudinata</taxon>
        <taxon>Testudines</taxon>
        <taxon>Cryptodira</taxon>
        <taxon>Durocryptodira</taxon>
        <taxon>Testudinoidea</taxon>
        <taxon>Platysternidae</taxon>
        <taxon>Platysternon</taxon>
    </lineage>
</organism>
<reference evidence="2 3" key="2">
    <citation type="submission" date="2019-04" db="EMBL/GenBank/DDBJ databases">
        <title>The genome sequence of big-headed turtle.</title>
        <authorList>
            <person name="Gong S."/>
        </authorList>
    </citation>
    <scope>NUCLEOTIDE SEQUENCE [LARGE SCALE GENOMIC DNA]</scope>
    <source>
        <strain evidence="2">DO16091913</strain>
        <tissue evidence="2">Muscle</tissue>
    </source>
</reference>
<feature type="compositionally biased region" description="Polar residues" evidence="1">
    <location>
        <begin position="32"/>
        <end position="43"/>
    </location>
</feature>
<dbReference type="EMBL" id="QXTE01000210">
    <property type="protein sequence ID" value="TFK01790.1"/>
    <property type="molecule type" value="Genomic_DNA"/>
</dbReference>
<name>A0A4D9E493_9SAUR</name>
<feature type="compositionally biased region" description="Gly residues" evidence="1">
    <location>
        <begin position="1"/>
        <end position="13"/>
    </location>
</feature>
<proteinExistence type="predicted"/>
<sequence length="183" mass="18129">MAKPRGGGCGPAGGSYSRARPLGSGKSALPRTGSSGQAATPSAGSPLLLSGQIAREGGGGSRAPRCQAQPAGGWSGREGAVQALLRAGGLQSVGLLPPPLSLRCWGPGTQPAPPPAPSVCVCVCVCARAGGRSLRAAVSHRSPVCSALWFPWPHRGGGCLPPAPGRERECNGTGTPARHCGNS</sequence>
<gene>
    <name evidence="2" type="ORF">DR999_PMT15945</name>
</gene>